<dbReference type="RefSeq" id="WP_123646666.1">
    <property type="nucleotide sequence ID" value="NZ_RCTY01000019.1"/>
</dbReference>
<dbReference type="Pfam" id="PF02738">
    <property type="entry name" value="MoCoBD_1"/>
    <property type="match status" value="1"/>
</dbReference>
<dbReference type="InterPro" id="IPR052516">
    <property type="entry name" value="N-heterocyclic_Hydroxylase"/>
</dbReference>
<dbReference type="Gene3D" id="3.90.1170.50">
    <property type="entry name" value="Aldehyde oxidase/xanthine dehydrogenase, a/b hammerhead"/>
    <property type="match status" value="1"/>
</dbReference>
<keyword evidence="1" id="KW-1133">Transmembrane helix</keyword>
<reference evidence="3 4" key="1">
    <citation type="submission" date="2018-10" db="EMBL/GenBank/DDBJ databases">
        <title>The genome of Lysobacter enzymogenes OH11.</title>
        <authorList>
            <person name="Liu F."/>
            <person name="Zhao Y."/>
            <person name="Qian G."/>
            <person name="Chen Y."/>
            <person name="Xu H."/>
        </authorList>
    </citation>
    <scope>NUCLEOTIDE SEQUENCE [LARGE SCALE GENOMIC DNA]</scope>
    <source>
        <strain evidence="3 4">OH11</strain>
    </source>
</reference>
<dbReference type="SUPFAM" id="SSF56003">
    <property type="entry name" value="Molybdenum cofactor-binding domain"/>
    <property type="match status" value="2"/>
</dbReference>
<dbReference type="EMBL" id="RCTY01000019">
    <property type="protein sequence ID" value="ROU07843.1"/>
    <property type="molecule type" value="Genomic_DNA"/>
</dbReference>
<evidence type="ECO:0000259" key="2">
    <source>
        <dbReference type="SMART" id="SM01008"/>
    </source>
</evidence>
<dbReference type="PROSITE" id="PS51318">
    <property type="entry name" value="TAT"/>
    <property type="match status" value="1"/>
</dbReference>
<protein>
    <submittedName>
        <fullName evidence="3">Xanthine dehydrogenase family protein molybdopterin-binding subunit</fullName>
    </submittedName>
</protein>
<comment type="caution">
    <text evidence="3">The sequence shown here is derived from an EMBL/GenBank/DDBJ whole genome shotgun (WGS) entry which is preliminary data.</text>
</comment>
<feature type="domain" description="Aldehyde oxidase/xanthine dehydrogenase a/b hammerhead" evidence="2">
    <location>
        <begin position="214"/>
        <end position="292"/>
    </location>
</feature>
<dbReference type="InterPro" id="IPR046867">
    <property type="entry name" value="AldOxase/xan_DH_MoCoBD2"/>
</dbReference>
<dbReference type="Proteomes" id="UP000275910">
    <property type="component" value="Unassembled WGS sequence"/>
</dbReference>
<dbReference type="SMART" id="SM01008">
    <property type="entry name" value="Ald_Xan_dh_C"/>
    <property type="match status" value="1"/>
</dbReference>
<feature type="transmembrane region" description="Helical" evidence="1">
    <location>
        <begin position="12"/>
        <end position="32"/>
    </location>
</feature>
<evidence type="ECO:0000256" key="1">
    <source>
        <dbReference type="SAM" id="Phobius"/>
    </source>
</evidence>
<keyword evidence="1" id="KW-0812">Transmembrane</keyword>
<dbReference type="InterPro" id="IPR012368">
    <property type="entry name" value="OxRdtase_Mopterin-bd_su_IorB"/>
</dbReference>
<dbReference type="InterPro" id="IPR006311">
    <property type="entry name" value="TAT_signal"/>
</dbReference>
<dbReference type="InterPro" id="IPR000674">
    <property type="entry name" value="Ald_Oxase/Xan_DH_a/b"/>
</dbReference>
<dbReference type="PANTHER" id="PTHR47495">
    <property type="entry name" value="ALDEHYDE DEHYDROGENASE"/>
    <property type="match status" value="1"/>
</dbReference>
<dbReference type="InterPro" id="IPR008274">
    <property type="entry name" value="AldOxase/xan_DH_MoCoBD1"/>
</dbReference>
<evidence type="ECO:0000313" key="4">
    <source>
        <dbReference type="Proteomes" id="UP000275910"/>
    </source>
</evidence>
<name>A0A3N2RK76_LYSEN</name>
<sequence length="728" mass="77123">MNTLDAPSRRRFLKSGATIGGGLVVGFLVPGAKRFAQAAPAAAAAVSAGFAPNAFLRIADDDTVTVLLSHSEMGQGIWTGLAMLIAEELDADWSKIRVEHAPAAPAYAHTAFGMQMTGGSTSTWSEFERYRMAGATARALLLAAASKRLGVPAERLRTENGAVIDGSRRLRYGELAAAAAGLAAPATPPKLKDAKDWKIIGKPTRRLDGPEKIDGRAKFGMDVHFDGLLTAMVARAPVFGGTVKSFDDSAARKVPGVRDVVQVPSGVAVVADHYWAAKQGRDALKIDWNPGPNAAALDDAKLRAEFARLAAAGGGAVASRAGDADAALKGAAKVIEAEYHVPYLAHAPMEPLNCTVRIGADRCEVWTGTQFQTLDQAVAAKITGLKPEQVQIHTTFLGGGFGRRATPSSDFVSEAVHVAKAAGKPVKTVWSREDDVRGGYYRPMYLQRARIGLDRQGRPVAWKQTLVGQSIITGTPMAPMLVKNGVDSTSVEGVADSPYIQGVKDHFVELHSPQTGIPVLWWRSVGHSYNGFVMESLIDEAAHAAGRDPVEYRRALLGGHPRHLAALNLAAEKAGWGAKLPAGRARGVAVHESFGSYIAQIAEVSLEDAPGGKRIRVHRFVCAIDCGLAVNPDGVRAQMESGINFGLGAALYSELTFRDGRVRQSNFHDYRVLRMDEAPAIEVHIVPSAEKMGGAGEPGTAPVAAAVANAVFALGGTRLRELPLRVPA</sequence>
<dbReference type="PANTHER" id="PTHR47495:SF2">
    <property type="entry name" value="ALDEHYDE DEHYDROGENASE"/>
    <property type="match status" value="1"/>
</dbReference>
<dbReference type="GO" id="GO:0016491">
    <property type="term" value="F:oxidoreductase activity"/>
    <property type="evidence" value="ECO:0007669"/>
    <property type="project" value="InterPro"/>
</dbReference>
<gene>
    <name evidence="3" type="ORF">D9T17_06465</name>
</gene>
<keyword evidence="1" id="KW-0472">Membrane</keyword>
<organism evidence="3 4">
    <name type="scientific">Lysobacter enzymogenes</name>
    <dbReference type="NCBI Taxonomy" id="69"/>
    <lineage>
        <taxon>Bacteria</taxon>
        <taxon>Pseudomonadati</taxon>
        <taxon>Pseudomonadota</taxon>
        <taxon>Gammaproteobacteria</taxon>
        <taxon>Lysobacterales</taxon>
        <taxon>Lysobacteraceae</taxon>
        <taxon>Lysobacter</taxon>
    </lineage>
</organism>
<proteinExistence type="predicted"/>
<dbReference type="Gene3D" id="3.30.365.10">
    <property type="entry name" value="Aldehyde oxidase/xanthine dehydrogenase, molybdopterin binding domain"/>
    <property type="match status" value="5"/>
</dbReference>
<dbReference type="PIRSF" id="PIRSF036389">
    <property type="entry name" value="IOR_B"/>
    <property type="match status" value="1"/>
</dbReference>
<dbReference type="AlphaFoldDB" id="A0A3N2RK76"/>
<dbReference type="InterPro" id="IPR037165">
    <property type="entry name" value="AldOxase/xan_DH_Mopterin-bd_sf"/>
</dbReference>
<evidence type="ECO:0000313" key="3">
    <source>
        <dbReference type="EMBL" id="ROU07843.1"/>
    </source>
</evidence>
<accession>A0A3N2RK76</accession>
<dbReference type="Pfam" id="PF20256">
    <property type="entry name" value="MoCoBD_2"/>
    <property type="match status" value="2"/>
</dbReference>